<proteinExistence type="predicted"/>
<gene>
    <name evidence="1" type="ORF">BpHYR1_008025</name>
</gene>
<dbReference type="EMBL" id="REGN01008775">
    <property type="protein sequence ID" value="RNA02722.1"/>
    <property type="molecule type" value="Genomic_DNA"/>
</dbReference>
<sequence>MIAKVLSNSTLLTHPPWNQILVLIYNNDSIRISTVRLPRPCLDELLKEIEKKFYLKNKFNLQKTRNQYMLLIVA</sequence>
<accession>A0A3M7PU77</accession>
<evidence type="ECO:0000313" key="2">
    <source>
        <dbReference type="Proteomes" id="UP000276133"/>
    </source>
</evidence>
<organism evidence="1 2">
    <name type="scientific">Brachionus plicatilis</name>
    <name type="common">Marine rotifer</name>
    <name type="synonym">Brachionus muelleri</name>
    <dbReference type="NCBI Taxonomy" id="10195"/>
    <lineage>
        <taxon>Eukaryota</taxon>
        <taxon>Metazoa</taxon>
        <taxon>Spiralia</taxon>
        <taxon>Gnathifera</taxon>
        <taxon>Rotifera</taxon>
        <taxon>Eurotatoria</taxon>
        <taxon>Monogononta</taxon>
        <taxon>Pseudotrocha</taxon>
        <taxon>Ploima</taxon>
        <taxon>Brachionidae</taxon>
        <taxon>Brachionus</taxon>
    </lineage>
</organism>
<reference evidence="1 2" key="1">
    <citation type="journal article" date="2018" name="Sci. Rep.">
        <title>Genomic signatures of local adaptation to the degree of environmental predictability in rotifers.</title>
        <authorList>
            <person name="Franch-Gras L."/>
            <person name="Hahn C."/>
            <person name="Garcia-Roger E.M."/>
            <person name="Carmona M.J."/>
            <person name="Serra M."/>
            <person name="Gomez A."/>
        </authorList>
    </citation>
    <scope>NUCLEOTIDE SEQUENCE [LARGE SCALE GENOMIC DNA]</scope>
    <source>
        <strain evidence="1">HYR1</strain>
    </source>
</reference>
<name>A0A3M7PU77_BRAPC</name>
<dbReference type="Proteomes" id="UP000276133">
    <property type="component" value="Unassembled WGS sequence"/>
</dbReference>
<evidence type="ECO:0000313" key="1">
    <source>
        <dbReference type="EMBL" id="RNA02722.1"/>
    </source>
</evidence>
<dbReference type="AlphaFoldDB" id="A0A3M7PU77"/>
<comment type="caution">
    <text evidence="1">The sequence shown here is derived from an EMBL/GenBank/DDBJ whole genome shotgun (WGS) entry which is preliminary data.</text>
</comment>
<protein>
    <submittedName>
        <fullName evidence="1">Uncharacterized protein</fullName>
    </submittedName>
</protein>
<keyword evidence="2" id="KW-1185">Reference proteome</keyword>